<dbReference type="EMBL" id="CM008046">
    <property type="protein sequence ID" value="PAN03909.1"/>
    <property type="molecule type" value="Genomic_DNA"/>
</dbReference>
<feature type="compositionally biased region" description="Acidic residues" evidence="4">
    <location>
        <begin position="893"/>
        <end position="941"/>
    </location>
</feature>
<comment type="similarity">
    <text evidence="2">Belongs to the MYBBP1A family.</text>
</comment>
<dbReference type="SUPFAM" id="SSF48371">
    <property type="entry name" value="ARM repeat"/>
    <property type="match status" value="1"/>
</dbReference>
<evidence type="ECO:0000256" key="1">
    <source>
        <dbReference type="ARBA" id="ARBA00004123"/>
    </source>
</evidence>
<dbReference type="Proteomes" id="UP000243499">
    <property type="component" value="Chromosome 1"/>
</dbReference>
<dbReference type="GO" id="GO:0003677">
    <property type="term" value="F:DNA binding"/>
    <property type="evidence" value="ECO:0007669"/>
    <property type="project" value="InterPro"/>
</dbReference>
<dbReference type="Gramene" id="PAN03909">
    <property type="protein sequence ID" value="PAN03909"/>
    <property type="gene ID" value="PAHAL_1G028500"/>
</dbReference>
<feature type="region of interest" description="Disordered" evidence="4">
    <location>
        <begin position="890"/>
        <end position="968"/>
    </location>
</feature>
<dbReference type="Pfam" id="PF04931">
    <property type="entry name" value="DNA_pol_phi"/>
    <property type="match status" value="1"/>
</dbReference>
<evidence type="ECO:0000256" key="4">
    <source>
        <dbReference type="SAM" id="MobiDB-lite"/>
    </source>
</evidence>
<feature type="region of interest" description="Disordered" evidence="4">
    <location>
        <begin position="795"/>
        <end position="831"/>
    </location>
</feature>
<dbReference type="GO" id="GO:0006355">
    <property type="term" value="P:regulation of DNA-templated transcription"/>
    <property type="evidence" value="ECO:0007669"/>
    <property type="project" value="InterPro"/>
</dbReference>
<keyword evidence="3" id="KW-0539">Nucleus</keyword>
<evidence type="ECO:0000313" key="5">
    <source>
        <dbReference type="EMBL" id="PAN03909.1"/>
    </source>
</evidence>
<evidence type="ECO:0000256" key="3">
    <source>
        <dbReference type="ARBA" id="ARBA00023242"/>
    </source>
</evidence>
<protein>
    <recommendedName>
        <fullName evidence="6">DNA polymerase V</fullName>
    </recommendedName>
</protein>
<feature type="region of interest" description="Disordered" evidence="4">
    <location>
        <begin position="552"/>
        <end position="578"/>
    </location>
</feature>
<feature type="compositionally biased region" description="Acidic residues" evidence="4">
    <location>
        <begin position="565"/>
        <end position="576"/>
    </location>
</feature>
<dbReference type="PANTHER" id="PTHR13213:SF2">
    <property type="entry name" value="MYB-BINDING PROTEIN 1A"/>
    <property type="match status" value="1"/>
</dbReference>
<feature type="region of interest" description="Disordered" evidence="4">
    <location>
        <begin position="1"/>
        <end position="86"/>
    </location>
</feature>
<reference evidence="5" key="1">
    <citation type="submission" date="2018-04" db="EMBL/GenBank/DDBJ databases">
        <title>WGS assembly of Panicum hallii.</title>
        <authorList>
            <person name="Lovell J."/>
            <person name="Jenkins J."/>
            <person name="Lowry D."/>
            <person name="Mamidi S."/>
            <person name="Sreedasyam A."/>
            <person name="Weng X."/>
            <person name="Barry K."/>
            <person name="Bonette J."/>
            <person name="Campitelli B."/>
            <person name="Daum C."/>
            <person name="Gordon S."/>
            <person name="Gould B."/>
            <person name="Lipzen A."/>
            <person name="Macqueen A."/>
            <person name="Palacio-Mejia J."/>
            <person name="Plott C."/>
            <person name="Shakirov E."/>
            <person name="Shu S."/>
            <person name="Yoshinaga Y."/>
            <person name="Zane M."/>
            <person name="Rokhsar D."/>
            <person name="Grimwood J."/>
            <person name="Schmutz J."/>
            <person name="Juenger T."/>
        </authorList>
    </citation>
    <scope>NUCLEOTIDE SEQUENCE [LARGE SCALE GENOMIC DNA]</scope>
    <source>
        <strain evidence="5">FIL2</strain>
    </source>
</reference>
<feature type="compositionally biased region" description="Basic and acidic residues" evidence="4">
    <location>
        <begin position="40"/>
        <end position="64"/>
    </location>
</feature>
<dbReference type="InterPro" id="IPR016024">
    <property type="entry name" value="ARM-type_fold"/>
</dbReference>
<proteinExistence type="inferred from homology"/>
<accession>A0A2S3GLF0</accession>
<gene>
    <name evidence="5" type="ORF">PAHAL_1G028500</name>
</gene>
<dbReference type="GO" id="GO:0005730">
    <property type="term" value="C:nucleolus"/>
    <property type="evidence" value="ECO:0007669"/>
    <property type="project" value="InterPro"/>
</dbReference>
<dbReference type="PANTHER" id="PTHR13213">
    <property type="entry name" value="MYB-BINDING PROTEIN 1A FAMILY MEMBER"/>
    <property type="match status" value="1"/>
</dbReference>
<organism evidence="5">
    <name type="scientific">Panicum hallii</name>
    <dbReference type="NCBI Taxonomy" id="206008"/>
    <lineage>
        <taxon>Eukaryota</taxon>
        <taxon>Viridiplantae</taxon>
        <taxon>Streptophyta</taxon>
        <taxon>Embryophyta</taxon>
        <taxon>Tracheophyta</taxon>
        <taxon>Spermatophyta</taxon>
        <taxon>Magnoliopsida</taxon>
        <taxon>Liliopsida</taxon>
        <taxon>Poales</taxon>
        <taxon>Poaceae</taxon>
        <taxon>PACMAD clade</taxon>
        <taxon>Panicoideae</taxon>
        <taxon>Panicodae</taxon>
        <taxon>Paniceae</taxon>
        <taxon>Panicinae</taxon>
        <taxon>Panicum</taxon>
        <taxon>Panicum sect. Panicum</taxon>
    </lineage>
</organism>
<feature type="compositionally biased region" description="Acidic residues" evidence="4">
    <location>
        <begin position="811"/>
        <end position="825"/>
    </location>
</feature>
<feature type="region of interest" description="Disordered" evidence="4">
    <location>
        <begin position="124"/>
        <end position="151"/>
    </location>
</feature>
<feature type="compositionally biased region" description="Basic and acidic residues" evidence="4">
    <location>
        <begin position="942"/>
        <end position="956"/>
    </location>
</feature>
<sequence>MAGKKRAQTDLAVPEAVPASDASRDDDAAAAEAPAKKKKLAMERKKQRKELDKERHRQSAESDAAKPQPPAAEAAAPVNPPSAPAAAGPGLHMNVFRDLASPEASVREAAAEALVAELREVQKAHEKGARKGDKEAADRDGSSQMEAEKDDGLENCAPSVRYAIRRLIRGISSSREYARQGFALGLAVVLESIRSIRIEALMKLIPNLLEYSSSMKGPEAKDNLLGRLFGFGAIARSGRVSRQWTRDKSSPIVKDFVSEVVELSSKKRYLTEPAVAVILDLVRKLPDEAILSEVLEAPGVQDWFNRAADIGDPDALFLALKLQERTSVQKEIFGKLLPCPFSPDNFFAEHHLKSIAACFKESAFCLPRIHSLWLVITEMLVREAASQNDINTSCGKKHKKNKKASSSEDTKKNLRNFCEVVIEGSLLLSSHDRKHLAFNILLSILPKLSPSAIQVVLSSKVVHGLMDILSNESSWLYNAGKHFLNELASVVSHDNDRRAAVIINLQKYSGGRFDSMTKTKTVKQLIGEFQSVEDCLCLVQNLMALFVDEEAVSDEPSDQSQTTDENSEIGPTEEQDPFGHGNVDVLKSWVVNTISCVLKNLKLTSKGNSDSEMVKCIEEKFQVQTEILKFLAVQGLFSASLGTEVTSFELQEKFKWPKNPISTSLRNECIEQLQFLLEDAQKDEALHVASEVKSNDLGYYFMRFINTVCNIPSVSLFRTLSGNDDNAFKKLLAIESLLFQEERKAGPGLDSTKMHVMRYLLIQLLLQVLLHPDEYWEAAVDVTICCKKSFPAIAQGDSSSGQESGERGPQESDEDEPEESDEDGSGDSNGEVSLEFMDVLVQTFLSILPHASGPVCFTIEQVFRVFCDDITETGLLDMLRVVKIDLKGRQTDSDDEDDGRVDIEDDETVMEDAEVGEIDDVADDLDEDTEDDSNDEGDADQDDLKDGDKAEATKDGDDSDDSDGMDDDAMFRIDPYIARIFKERNLPGSETKQSQLMRFKLRVLTLLDIYLQRNPGKTLVLEVYSFLMQAFVKSHGADGGEQFKQRIAGILQRRIFKGREYPEGNGIEFSKLEKLLEKALRLASRSRYSTVASVAQNAAFWILKIINSMNCSEEELASVVDKFRSILNDYDRKKSRLKLGFVKEVVRRNPWLGQELFGFVVQKVEGTGADYRRNQMLELVDCILKSWVGDASEVWTNHLAQLCELIQEVLSKVPENKSRRKEVRNFCTRILQTVLKLNLKEQFQNALSSETYSLCQAQLGTAFAPFRKDSN</sequence>
<comment type="subcellular location">
    <subcellularLocation>
        <location evidence="1">Nucleus</location>
    </subcellularLocation>
</comment>
<dbReference type="AlphaFoldDB" id="A0A2S3GLF0"/>
<evidence type="ECO:0000256" key="2">
    <source>
        <dbReference type="ARBA" id="ARBA00006809"/>
    </source>
</evidence>
<dbReference type="InterPro" id="IPR007015">
    <property type="entry name" value="DNA_pol_V/MYBBP1A"/>
</dbReference>
<feature type="compositionally biased region" description="Acidic residues" evidence="4">
    <location>
        <begin position="957"/>
        <end position="968"/>
    </location>
</feature>
<evidence type="ECO:0008006" key="6">
    <source>
        <dbReference type="Google" id="ProtNLM"/>
    </source>
</evidence>
<name>A0A2S3GLF0_9POAL</name>